<feature type="region of interest" description="Disordered" evidence="1">
    <location>
        <begin position="211"/>
        <end position="241"/>
    </location>
</feature>
<reference evidence="3 4" key="1">
    <citation type="submission" date="2020-08" db="EMBL/GenBank/DDBJ databases">
        <title>Genomic Encyclopedia of Type Strains, Phase III (KMG-III): the genomes of soil and plant-associated and newly described type strains.</title>
        <authorList>
            <person name="Whitman W."/>
        </authorList>
    </citation>
    <scope>NUCLEOTIDE SEQUENCE [LARGE SCALE GENOMIC DNA]</scope>
    <source>
        <strain evidence="3 4">CECT 8897</strain>
    </source>
</reference>
<dbReference type="EMBL" id="JACHXD010000011">
    <property type="protein sequence ID" value="MBB3120786.1"/>
    <property type="molecule type" value="Genomic_DNA"/>
</dbReference>
<sequence length="578" mass="62275">MQETGAAKPLLAALLACSLLAPAAAQQGAADHHEFEAALDAPFLGGETGARPLHLRFRYPGAASGQRLRWQLDLLDQRGRSLRRWRGQAALRGAELQLDPAWAAGRTSNAAAARPPAGLYHLRLRAMPEPPARAARGKATSPARLAWRAEQAIEQSWPIAIGQPPLLCIAGGKALPLAGQAAAAPPAAGRADKPLAELPSADRPYTVYLGNLHSQTGHSDGGGELPGCHGAQEPQSAAAGPAQAFAYARAHGLDFLMTSEHNHMYDGSEGSDPNADASRARQLYQSGREQTTAFNAAHPGFLGIYGMEWGVISKGGHLNIFNSPELLGWERNGAGELMADTFTAKGDYANLYQLMRERGWIGQFNHPGDSQFRIGGQAFAFSGDGDQAMVLCEVMNSSAFSNRNDEQESHLSNYEERCRVLLEAGYHLAFSSNQDNHCANWGAAYSNRTGVLLPAGDSLTLDNLVTALRQRRVFATMDKGSQLVFSANGHLMGERFDNSGPLQFQLGYASSGGHYPVRVEIFEGVPGQKASTRLLAQDRDTLTITPTHGQHFYYARLTQDDGKQLWSAPLWVNQQAPP</sequence>
<feature type="compositionally biased region" description="Low complexity" evidence="1">
    <location>
        <begin position="231"/>
        <end position="241"/>
    </location>
</feature>
<evidence type="ECO:0000256" key="2">
    <source>
        <dbReference type="SAM" id="SignalP"/>
    </source>
</evidence>
<organism evidence="3 4">
    <name type="scientific">Pseudoduganella violacea</name>
    <dbReference type="NCBI Taxonomy" id="1715466"/>
    <lineage>
        <taxon>Bacteria</taxon>
        <taxon>Pseudomonadati</taxon>
        <taxon>Pseudomonadota</taxon>
        <taxon>Betaproteobacteria</taxon>
        <taxon>Burkholderiales</taxon>
        <taxon>Oxalobacteraceae</taxon>
        <taxon>Telluria group</taxon>
        <taxon>Pseudoduganella</taxon>
    </lineage>
</organism>
<protein>
    <recommendedName>
        <fullName evidence="5">Phosphotransferase</fullName>
    </recommendedName>
</protein>
<dbReference type="Gene3D" id="3.20.20.140">
    <property type="entry name" value="Metal-dependent hydrolases"/>
    <property type="match status" value="1"/>
</dbReference>
<dbReference type="SUPFAM" id="SSF89550">
    <property type="entry name" value="PHP domain-like"/>
    <property type="match status" value="1"/>
</dbReference>
<proteinExistence type="predicted"/>
<evidence type="ECO:0000313" key="3">
    <source>
        <dbReference type="EMBL" id="MBB3120786.1"/>
    </source>
</evidence>
<comment type="caution">
    <text evidence="3">The sequence shown here is derived from an EMBL/GenBank/DDBJ whole genome shotgun (WGS) entry which is preliminary data.</text>
</comment>
<dbReference type="InterPro" id="IPR016195">
    <property type="entry name" value="Pol/histidinol_Pase-like"/>
</dbReference>
<dbReference type="AlphaFoldDB" id="A0A7W5FVI3"/>
<dbReference type="Proteomes" id="UP000541535">
    <property type="component" value="Unassembled WGS sequence"/>
</dbReference>
<dbReference type="NCBIfam" id="NF038032">
    <property type="entry name" value="CehA_McbA_metalo"/>
    <property type="match status" value="1"/>
</dbReference>
<dbReference type="RefSeq" id="WP_371871738.1">
    <property type="nucleotide sequence ID" value="NZ_JACHXD010000011.1"/>
</dbReference>
<keyword evidence="4" id="KW-1185">Reference proteome</keyword>
<accession>A0A7W5FVI3</accession>
<feature type="region of interest" description="Disordered" evidence="1">
    <location>
        <begin position="263"/>
        <end position="284"/>
    </location>
</feature>
<gene>
    <name evidence="3" type="ORF">FHS03_003856</name>
</gene>
<feature type="chain" id="PRO_5030590256" description="Phosphotransferase" evidence="2">
    <location>
        <begin position="24"/>
        <end position="578"/>
    </location>
</feature>
<name>A0A7W5FVI3_9BURK</name>
<keyword evidence="2" id="KW-0732">Signal</keyword>
<evidence type="ECO:0008006" key="5">
    <source>
        <dbReference type="Google" id="ProtNLM"/>
    </source>
</evidence>
<evidence type="ECO:0000256" key="1">
    <source>
        <dbReference type="SAM" id="MobiDB-lite"/>
    </source>
</evidence>
<evidence type="ECO:0000313" key="4">
    <source>
        <dbReference type="Proteomes" id="UP000541535"/>
    </source>
</evidence>
<feature type="signal peptide" evidence="2">
    <location>
        <begin position="1"/>
        <end position="23"/>
    </location>
</feature>